<accession>A0A8T2QED3</accession>
<evidence type="ECO:0000256" key="7">
    <source>
        <dbReference type="ARBA" id="ARBA00022554"/>
    </source>
</evidence>
<proteinExistence type="inferred from homology"/>
<dbReference type="OrthoDB" id="76293at2759"/>
<evidence type="ECO:0000256" key="18">
    <source>
        <dbReference type="ARBA" id="ARBA00031512"/>
    </source>
</evidence>
<dbReference type="EMBL" id="CM035440">
    <property type="protein sequence ID" value="KAH7282219.1"/>
    <property type="molecule type" value="Genomic_DNA"/>
</dbReference>
<feature type="transmembrane region" description="Helical" evidence="20">
    <location>
        <begin position="542"/>
        <end position="563"/>
    </location>
</feature>
<protein>
    <recommendedName>
        <fullName evidence="6">Vacuolar membrane protease</fullName>
    </recommendedName>
    <alternativeName>
        <fullName evidence="18">FXNA-related family protease 1</fullName>
    </alternativeName>
</protein>
<feature type="transmembrane region" description="Helical" evidence="20">
    <location>
        <begin position="428"/>
        <end position="457"/>
    </location>
</feature>
<dbReference type="Proteomes" id="UP000825935">
    <property type="component" value="Chromosome 35"/>
</dbReference>
<keyword evidence="9 20" id="KW-0812">Transmembrane</keyword>
<evidence type="ECO:0000256" key="3">
    <source>
        <dbReference type="ARBA" id="ARBA00004128"/>
    </source>
</evidence>
<dbReference type="SUPFAM" id="SSF53187">
    <property type="entry name" value="Zn-dependent exopeptidases"/>
    <property type="match status" value="1"/>
</dbReference>
<feature type="transmembrane region" description="Helical" evidence="20">
    <location>
        <begin position="600"/>
        <end position="620"/>
    </location>
</feature>
<evidence type="ECO:0000256" key="9">
    <source>
        <dbReference type="ARBA" id="ARBA00022692"/>
    </source>
</evidence>
<dbReference type="GO" id="GO:0005774">
    <property type="term" value="C:vacuolar membrane"/>
    <property type="evidence" value="ECO:0007669"/>
    <property type="project" value="UniProtKB-SubCell"/>
</dbReference>
<keyword evidence="16 20" id="KW-0472">Membrane</keyword>
<evidence type="ECO:0000256" key="5">
    <source>
        <dbReference type="ARBA" id="ARBA00010918"/>
    </source>
</evidence>
<feature type="domain" description="Peptidase M28" evidence="21">
    <location>
        <begin position="160"/>
        <end position="354"/>
    </location>
</feature>
<evidence type="ECO:0000256" key="2">
    <source>
        <dbReference type="ARBA" id="ARBA00003273"/>
    </source>
</evidence>
<evidence type="ECO:0000256" key="4">
    <source>
        <dbReference type="ARBA" id="ARBA00004477"/>
    </source>
</evidence>
<comment type="subcellular location">
    <subcellularLocation>
        <location evidence="4">Endoplasmic reticulum membrane</location>
        <topology evidence="4">Multi-pass membrane protein</topology>
    </subcellularLocation>
    <subcellularLocation>
        <location evidence="3">Vacuole membrane</location>
        <topology evidence="3">Multi-pass membrane protein</topology>
    </subcellularLocation>
</comment>
<keyword evidence="12" id="KW-0256">Endoplasmic reticulum</keyword>
<feature type="transmembrane region" description="Helical" evidence="20">
    <location>
        <begin position="398"/>
        <end position="416"/>
    </location>
</feature>
<name>A0A8T2QED3_CERRI</name>
<dbReference type="InterPro" id="IPR007484">
    <property type="entry name" value="Peptidase_M28"/>
</dbReference>
<evidence type="ECO:0000256" key="20">
    <source>
        <dbReference type="SAM" id="Phobius"/>
    </source>
</evidence>
<dbReference type="InterPro" id="IPR048024">
    <property type="entry name" value="Fxna-like_M28_dom"/>
</dbReference>
<evidence type="ECO:0000256" key="6">
    <source>
        <dbReference type="ARBA" id="ARBA00017435"/>
    </source>
</evidence>
<dbReference type="InterPro" id="IPR045175">
    <property type="entry name" value="M28_fam"/>
</dbReference>
<evidence type="ECO:0000313" key="23">
    <source>
        <dbReference type="Proteomes" id="UP000825935"/>
    </source>
</evidence>
<dbReference type="PANTHER" id="PTHR12147">
    <property type="entry name" value="METALLOPEPTIDASE M28 FAMILY MEMBER"/>
    <property type="match status" value="1"/>
</dbReference>
<keyword evidence="7" id="KW-0926">Vacuole</keyword>
<keyword evidence="14 20" id="KW-1133">Transmembrane helix</keyword>
<sequence length="935" mass="103391">MARPRARRPILSDKEELSSPDAPAVPPTPSAPPRTSCQATMLWAALLFIFLQASWFVYFVQFLKLPFPLSAAEAGKRGFSEQRAYAHVKFLTSLGPHPVGSEALDEALEYVVEKTNEIRQAAPWDVDVEIDLFQSKPGVSTLISGLFKGKTLIYTNLKHVVVRIKPAAQPEAEKNSLLVSSHVDTVITSSGAGDCSSNIGVMLELLRAVSHWAHGFKHSTIFLFNTGEEEGLDGAHAFITQHPWSTSIRMAIDLEAIGVGGKSMLFQGGPDKAAVELFAKVAKHPAAQILAQDFFLSGFIKSATDFQVYKEVANLSGLDFAFMDNAAVYHTKNDKLELLTPGSLQHIGDNMLAIILDASVSEKLPVIGSKKSAAETTKMESVYFDVLGIFTVTYSQHFARQLYCSIIAQSALLLLMSLSQGGWTAFKALLLSILSILLSWIFALGISYLISVILPYVSFTPIPYIAHPWLAVILFGMPALFGALVGHHVGFKVLKSYLYKVRRMQTEKLHKSFKDTGLELKDLKQSRKDLDVRFAVWDAERWLFKAGILQWVIILAICTWFEVGAAYIAMIWAVSPALAYGLIDATYSPKRAPQELKIRTLLAALFLPLISTGGIVIVFVKFLIGNLVRFDRSPGYNPDWVGNLVIAMLIAAVICLFLVYIFPIAHRSGGLKWILCGNLLSFLLAISLIGFEVIPPFTENTCRVLNAVQVVEIGSIDGVQKPTSSFLSLSSFTPGKLTREIPYIKDEGFSCEKTNVIDMVTYDIKYGCVSATGHESGDNILTVYPKLELVEEKVLNGETLAKFHLDAEGSLRWVLALNTTSLKSFQLDEVREPPGERHMLALRQNPASVEGWHIIQFVSGRGGPTKFDLSLTSLHSAPFKTISETFHNGLLLKWRTDVNMTTAKLERTIKRLPKWVSFFGKSTSPYPLTYLIKYP</sequence>
<dbReference type="GO" id="GO:0008235">
    <property type="term" value="F:metalloexopeptidase activity"/>
    <property type="evidence" value="ECO:0007669"/>
    <property type="project" value="InterPro"/>
</dbReference>
<dbReference type="AlphaFoldDB" id="A0A8T2QED3"/>
<evidence type="ECO:0000256" key="19">
    <source>
        <dbReference type="SAM" id="MobiDB-lite"/>
    </source>
</evidence>
<dbReference type="GO" id="GO:0005789">
    <property type="term" value="C:endoplasmic reticulum membrane"/>
    <property type="evidence" value="ECO:0007669"/>
    <property type="project" value="UniProtKB-SubCell"/>
</dbReference>
<evidence type="ECO:0000256" key="10">
    <source>
        <dbReference type="ARBA" id="ARBA00022723"/>
    </source>
</evidence>
<keyword evidence="15" id="KW-0482">Metalloprotease</keyword>
<feature type="transmembrane region" description="Helical" evidence="20">
    <location>
        <begin position="640"/>
        <end position="661"/>
    </location>
</feature>
<evidence type="ECO:0000256" key="17">
    <source>
        <dbReference type="ARBA" id="ARBA00023180"/>
    </source>
</evidence>
<evidence type="ECO:0000256" key="13">
    <source>
        <dbReference type="ARBA" id="ARBA00022833"/>
    </source>
</evidence>
<keyword evidence="11" id="KW-0378">Hydrolase</keyword>
<comment type="function">
    <text evidence="2">May be involved in vacuolar sorting and osmoregulation.</text>
</comment>
<dbReference type="Pfam" id="PF04389">
    <property type="entry name" value="Peptidase_M28"/>
    <property type="match status" value="1"/>
</dbReference>
<dbReference type="CDD" id="cd03875">
    <property type="entry name" value="M28_Fxna_like"/>
    <property type="match status" value="1"/>
</dbReference>
<dbReference type="OMA" id="FKHAVIF"/>
<dbReference type="GO" id="GO:0006508">
    <property type="term" value="P:proteolysis"/>
    <property type="evidence" value="ECO:0007669"/>
    <property type="project" value="UniProtKB-KW"/>
</dbReference>
<feature type="transmembrane region" description="Helical" evidence="20">
    <location>
        <begin position="41"/>
        <end position="60"/>
    </location>
</feature>
<feature type="region of interest" description="Disordered" evidence="19">
    <location>
        <begin position="1"/>
        <end position="33"/>
    </location>
</feature>
<evidence type="ECO:0000259" key="21">
    <source>
        <dbReference type="Pfam" id="PF04389"/>
    </source>
</evidence>
<evidence type="ECO:0000256" key="15">
    <source>
        <dbReference type="ARBA" id="ARBA00023049"/>
    </source>
</evidence>
<comment type="similarity">
    <text evidence="5">Belongs to the peptidase M28 family.</text>
</comment>
<dbReference type="Gene3D" id="3.40.630.10">
    <property type="entry name" value="Zn peptidases"/>
    <property type="match status" value="1"/>
</dbReference>
<dbReference type="FunFam" id="3.40.630.10:FF:000008">
    <property type="entry name" value="Endoplasmic reticulum metallopeptidase 1"/>
    <property type="match status" value="1"/>
</dbReference>
<evidence type="ECO:0000256" key="1">
    <source>
        <dbReference type="ARBA" id="ARBA00001947"/>
    </source>
</evidence>
<organism evidence="22 23">
    <name type="scientific">Ceratopteris richardii</name>
    <name type="common">Triangle waterfern</name>
    <dbReference type="NCBI Taxonomy" id="49495"/>
    <lineage>
        <taxon>Eukaryota</taxon>
        <taxon>Viridiplantae</taxon>
        <taxon>Streptophyta</taxon>
        <taxon>Embryophyta</taxon>
        <taxon>Tracheophyta</taxon>
        <taxon>Polypodiopsida</taxon>
        <taxon>Polypodiidae</taxon>
        <taxon>Polypodiales</taxon>
        <taxon>Pteridineae</taxon>
        <taxon>Pteridaceae</taxon>
        <taxon>Parkerioideae</taxon>
        <taxon>Ceratopteris</taxon>
    </lineage>
</organism>
<keyword evidence="8" id="KW-0645">Protease</keyword>
<comment type="cofactor">
    <cofactor evidence="1">
        <name>Zn(2+)</name>
        <dbReference type="ChEBI" id="CHEBI:29105"/>
    </cofactor>
</comment>
<evidence type="ECO:0000256" key="12">
    <source>
        <dbReference type="ARBA" id="ARBA00022824"/>
    </source>
</evidence>
<keyword evidence="13" id="KW-0862">Zinc</keyword>
<evidence type="ECO:0000256" key="14">
    <source>
        <dbReference type="ARBA" id="ARBA00022989"/>
    </source>
</evidence>
<reference evidence="22" key="1">
    <citation type="submission" date="2021-08" db="EMBL/GenBank/DDBJ databases">
        <title>WGS assembly of Ceratopteris richardii.</title>
        <authorList>
            <person name="Marchant D.B."/>
            <person name="Chen G."/>
            <person name="Jenkins J."/>
            <person name="Shu S."/>
            <person name="Leebens-Mack J."/>
            <person name="Grimwood J."/>
            <person name="Schmutz J."/>
            <person name="Soltis P."/>
            <person name="Soltis D."/>
            <person name="Chen Z.-H."/>
        </authorList>
    </citation>
    <scope>NUCLEOTIDE SEQUENCE</scope>
    <source>
        <strain evidence="22">Whitten #5841</strain>
        <tissue evidence="22">Leaf</tissue>
    </source>
</reference>
<keyword evidence="23" id="KW-1185">Reference proteome</keyword>
<feature type="transmembrane region" description="Helical" evidence="20">
    <location>
        <begin position="469"/>
        <end position="494"/>
    </location>
</feature>
<evidence type="ECO:0000256" key="8">
    <source>
        <dbReference type="ARBA" id="ARBA00022670"/>
    </source>
</evidence>
<evidence type="ECO:0000313" key="22">
    <source>
        <dbReference type="EMBL" id="KAH7282219.1"/>
    </source>
</evidence>
<feature type="transmembrane region" description="Helical" evidence="20">
    <location>
        <begin position="673"/>
        <end position="694"/>
    </location>
</feature>
<keyword evidence="17" id="KW-0325">Glycoprotein</keyword>
<dbReference type="GO" id="GO:0046872">
    <property type="term" value="F:metal ion binding"/>
    <property type="evidence" value="ECO:0007669"/>
    <property type="project" value="UniProtKB-KW"/>
</dbReference>
<gene>
    <name evidence="22" type="ORF">KP509_35G019900</name>
</gene>
<evidence type="ECO:0000256" key="11">
    <source>
        <dbReference type="ARBA" id="ARBA00022801"/>
    </source>
</evidence>
<feature type="transmembrane region" description="Helical" evidence="20">
    <location>
        <begin position="569"/>
        <end position="588"/>
    </location>
</feature>
<keyword evidence="10" id="KW-0479">Metal-binding</keyword>
<comment type="caution">
    <text evidence="22">The sequence shown here is derived from an EMBL/GenBank/DDBJ whole genome shotgun (WGS) entry which is preliminary data.</text>
</comment>
<dbReference type="PANTHER" id="PTHR12147:SF58">
    <property type="entry name" value="VACUOLAR MEMBRANE PROTEASE"/>
    <property type="match status" value="1"/>
</dbReference>
<feature type="compositionally biased region" description="Pro residues" evidence="19">
    <location>
        <begin position="23"/>
        <end position="32"/>
    </location>
</feature>
<evidence type="ECO:0000256" key="16">
    <source>
        <dbReference type="ARBA" id="ARBA00023136"/>
    </source>
</evidence>